<evidence type="ECO:0000313" key="4">
    <source>
        <dbReference type="EMBL" id="KAA2235310.1"/>
    </source>
</evidence>
<dbReference type="InterPro" id="IPR016181">
    <property type="entry name" value="Acyl_CoA_acyltransferase"/>
</dbReference>
<evidence type="ECO:0000259" key="3">
    <source>
        <dbReference type="PROSITE" id="PS51186"/>
    </source>
</evidence>
<keyword evidence="1 4" id="KW-0808">Transferase</keyword>
<keyword evidence="5" id="KW-1185">Reference proteome</keyword>
<dbReference type="AlphaFoldDB" id="A0A5B2VA36"/>
<dbReference type="Gene3D" id="3.40.630.30">
    <property type="match status" value="1"/>
</dbReference>
<feature type="domain" description="N-acetyltransferase" evidence="3">
    <location>
        <begin position="18"/>
        <end position="176"/>
    </location>
</feature>
<dbReference type="CDD" id="cd04301">
    <property type="entry name" value="NAT_SF"/>
    <property type="match status" value="1"/>
</dbReference>
<name>A0A5B2VA36_9HYPH</name>
<comment type="caution">
    <text evidence="4">The sequence shown here is derived from an EMBL/GenBank/DDBJ whole genome shotgun (WGS) entry which is preliminary data.</text>
</comment>
<dbReference type="InterPro" id="IPR050832">
    <property type="entry name" value="Bact_Acetyltransf"/>
</dbReference>
<evidence type="ECO:0000313" key="5">
    <source>
        <dbReference type="Proteomes" id="UP000323142"/>
    </source>
</evidence>
<dbReference type="PROSITE" id="PS51186">
    <property type="entry name" value="GNAT"/>
    <property type="match status" value="1"/>
</dbReference>
<keyword evidence="2" id="KW-0012">Acyltransferase</keyword>
<dbReference type="InterPro" id="IPR000182">
    <property type="entry name" value="GNAT_dom"/>
</dbReference>
<proteinExistence type="predicted"/>
<dbReference type="SUPFAM" id="SSF55729">
    <property type="entry name" value="Acyl-CoA N-acyltransferases (Nat)"/>
    <property type="match status" value="1"/>
</dbReference>
<accession>A0A5B2VA36</accession>
<dbReference type="RefSeq" id="WP_149820874.1">
    <property type="nucleotide sequence ID" value="NZ_VUOA01000036.1"/>
</dbReference>
<evidence type="ECO:0000256" key="1">
    <source>
        <dbReference type="ARBA" id="ARBA00022679"/>
    </source>
</evidence>
<dbReference type="OrthoDB" id="9799681at2"/>
<dbReference type="Pfam" id="PF00583">
    <property type="entry name" value="Acetyltransf_1"/>
    <property type="match status" value="1"/>
</dbReference>
<dbReference type="GO" id="GO:0016747">
    <property type="term" value="F:acyltransferase activity, transferring groups other than amino-acyl groups"/>
    <property type="evidence" value="ECO:0007669"/>
    <property type="project" value="InterPro"/>
</dbReference>
<reference evidence="4 5" key="2">
    <citation type="submission" date="2019-09" db="EMBL/GenBank/DDBJ databases">
        <authorList>
            <person name="Jin C."/>
        </authorList>
    </citation>
    <scope>NUCLEOTIDE SEQUENCE [LARGE SCALE GENOMIC DNA]</scope>
    <source>
        <strain evidence="4 5">BN140002</strain>
    </source>
</reference>
<protein>
    <submittedName>
        <fullName evidence="4">GNAT family N-acetyltransferase</fullName>
    </submittedName>
</protein>
<evidence type="ECO:0000256" key="2">
    <source>
        <dbReference type="ARBA" id="ARBA00023315"/>
    </source>
</evidence>
<dbReference type="PANTHER" id="PTHR43877:SF2">
    <property type="entry name" value="AMINOALKYLPHOSPHONATE N-ACETYLTRANSFERASE-RELATED"/>
    <property type="match status" value="1"/>
</dbReference>
<organism evidence="4 5">
    <name type="scientific">Salinarimonas soli</name>
    <dbReference type="NCBI Taxonomy" id="1638099"/>
    <lineage>
        <taxon>Bacteria</taxon>
        <taxon>Pseudomonadati</taxon>
        <taxon>Pseudomonadota</taxon>
        <taxon>Alphaproteobacteria</taxon>
        <taxon>Hyphomicrobiales</taxon>
        <taxon>Salinarimonadaceae</taxon>
        <taxon>Salinarimonas</taxon>
    </lineage>
</organism>
<dbReference type="Proteomes" id="UP000323142">
    <property type="component" value="Unassembled WGS sequence"/>
</dbReference>
<dbReference type="PANTHER" id="PTHR43877">
    <property type="entry name" value="AMINOALKYLPHOSPHONATE N-ACETYLTRANSFERASE-RELATED-RELATED"/>
    <property type="match status" value="1"/>
</dbReference>
<dbReference type="EMBL" id="VUOA01000036">
    <property type="protein sequence ID" value="KAA2235310.1"/>
    <property type="molecule type" value="Genomic_DNA"/>
</dbReference>
<reference evidence="4 5" key="1">
    <citation type="submission" date="2019-09" db="EMBL/GenBank/DDBJ databases">
        <title>Salinarimonas rosea gen. nov., sp. nov., a new member of the a-2 subgroup of the Proteobacteria.</title>
        <authorList>
            <person name="Liu J."/>
        </authorList>
    </citation>
    <scope>NUCLEOTIDE SEQUENCE [LARGE SCALE GENOMIC DNA]</scope>
    <source>
        <strain evidence="4 5">BN140002</strain>
    </source>
</reference>
<sequence length="178" mass="19333">MSEGAAVLTLEIAGAAALVLRPVRDDDAQDLYGLLTLCFAEFPGCFTDPHGDLPDLRAPATAIAGKPGGAFWAVEDERGRVGACVCVDFPEPGTAELHRLYVRADLRRRGLAERLVRLVEAHAAGQGARRVVFWSDTRFTNAHRLYERLGYVRAPGTRDLGDVSNSVEYFYAKELGAG</sequence>
<gene>
    <name evidence="4" type="ORF">F0L46_20040</name>
</gene>